<sequence>MAALVIAIQSMLSAAEPNALQLYQRVPSKGDGKYANMVYFVNWYGSPNFHAIEALASLPQPWPDQIERDEILIVNVS</sequence>
<dbReference type="VEuPathDB" id="FungiDB:FOMG_19274"/>
<organism evidence="1">
    <name type="scientific">Fusarium oxysporum f. sp. melonis 26406</name>
    <dbReference type="NCBI Taxonomy" id="1089452"/>
    <lineage>
        <taxon>Eukaryota</taxon>
        <taxon>Fungi</taxon>
        <taxon>Dikarya</taxon>
        <taxon>Ascomycota</taxon>
        <taxon>Pezizomycotina</taxon>
        <taxon>Sordariomycetes</taxon>
        <taxon>Hypocreomycetidae</taxon>
        <taxon>Hypocreales</taxon>
        <taxon>Nectriaceae</taxon>
        <taxon>Fusarium</taxon>
        <taxon>Fusarium oxysporum species complex</taxon>
    </lineage>
</organism>
<name>W9YWP5_FUSOX</name>
<dbReference type="EMBL" id="JH659554">
    <property type="protein sequence ID" value="EXK23979.1"/>
    <property type="molecule type" value="Genomic_DNA"/>
</dbReference>
<proteinExistence type="predicted"/>
<dbReference type="HOGENOM" id="CLU_2776047_0_0_1"/>
<accession>W9YWP5</accession>
<reference evidence="1" key="1">
    <citation type="submission" date="2012-04" db="EMBL/GenBank/DDBJ databases">
        <title>The Genome Sequence of Fusarium oxysporum melonis.</title>
        <authorList>
            <consortium name="The Broad Institute Genome Sequencing Platform"/>
            <person name="Ma L.-J."/>
            <person name="Gale L.R."/>
            <person name="Schwartz D.C."/>
            <person name="Zhou S."/>
            <person name="Corby-Kistler H."/>
            <person name="Young S.K."/>
            <person name="Zeng Q."/>
            <person name="Gargeya S."/>
            <person name="Fitzgerald M."/>
            <person name="Haas B."/>
            <person name="Abouelleil A."/>
            <person name="Alvarado L."/>
            <person name="Arachchi H.M."/>
            <person name="Berlin A."/>
            <person name="Brown A."/>
            <person name="Chapman S.B."/>
            <person name="Chen Z."/>
            <person name="Dunbar C."/>
            <person name="Freedman E."/>
            <person name="Gearin G."/>
            <person name="Goldberg J."/>
            <person name="Griggs A."/>
            <person name="Gujja S."/>
            <person name="Heiman D."/>
            <person name="Howarth C."/>
            <person name="Larson L."/>
            <person name="Lui A."/>
            <person name="MacDonald P.J.P."/>
            <person name="Montmayeur A."/>
            <person name="Murphy C."/>
            <person name="Neiman D."/>
            <person name="Pearson M."/>
            <person name="Priest M."/>
            <person name="Roberts A."/>
            <person name="Saif S."/>
            <person name="Shea T."/>
            <person name="Shenoy N."/>
            <person name="Sisk P."/>
            <person name="Stolte C."/>
            <person name="Sykes S."/>
            <person name="Wortman J."/>
            <person name="Nusbaum C."/>
            <person name="Birren B."/>
        </authorList>
    </citation>
    <scope>NUCLEOTIDE SEQUENCE</scope>
    <source>
        <strain evidence="1">26406</strain>
    </source>
</reference>
<dbReference type="AlphaFoldDB" id="W9YWP5"/>
<gene>
    <name evidence="1" type="ORF">FOMG_19274</name>
</gene>
<dbReference type="Proteomes" id="UP000030703">
    <property type="component" value="Unassembled WGS sequence"/>
</dbReference>
<evidence type="ECO:0000313" key="1">
    <source>
        <dbReference type="EMBL" id="EXK23979.1"/>
    </source>
</evidence>
<protein>
    <submittedName>
        <fullName evidence="1">Uncharacterized protein</fullName>
    </submittedName>
</protein>
<reference evidence="1" key="2">
    <citation type="submission" date="2012-05" db="EMBL/GenBank/DDBJ databases">
        <title>Annotation of the Genome Sequence of Fusarium oxysporum f. sp. melonis 26406.</title>
        <authorList>
            <consortium name="The Broad Institute Genomics Platform"/>
            <person name="Ma L.-J."/>
            <person name="Corby-Kistler H."/>
            <person name="Broz K."/>
            <person name="Gale L.R."/>
            <person name="Jonkers W."/>
            <person name="O'Donnell K."/>
            <person name="Ploetz R."/>
            <person name="Steinberg C."/>
            <person name="Schwartz D.C."/>
            <person name="VanEtten H."/>
            <person name="Zhou S."/>
            <person name="Young S.K."/>
            <person name="Zeng Q."/>
            <person name="Gargeya S."/>
            <person name="Fitzgerald M."/>
            <person name="Abouelleil A."/>
            <person name="Alvarado L."/>
            <person name="Chapman S.B."/>
            <person name="Gainer-Dewar J."/>
            <person name="Goldberg J."/>
            <person name="Griggs A."/>
            <person name="Gujja S."/>
            <person name="Hansen M."/>
            <person name="Howarth C."/>
            <person name="Imamovic A."/>
            <person name="Ireland A."/>
            <person name="Larimer J."/>
            <person name="McCowan C."/>
            <person name="Murphy C."/>
            <person name="Pearson M."/>
            <person name="Poon T.W."/>
            <person name="Priest M."/>
            <person name="Roberts A."/>
            <person name="Saif S."/>
            <person name="Shea T."/>
            <person name="Sykes S."/>
            <person name="Wortman J."/>
            <person name="Nusbaum C."/>
            <person name="Birren B."/>
        </authorList>
    </citation>
    <scope>NUCLEOTIDE SEQUENCE</scope>
    <source>
        <strain evidence="1">26406</strain>
    </source>
</reference>